<dbReference type="Gene3D" id="2.60.20.10">
    <property type="entry name" value="Crystallins"/>
    <property type="match status" value="1"/>
</dbReference>
<gene>
    <name evidence="2" type="ORF">QBC35DRAFT_221461</name>
</gene>
<organism evidence="2 3">
    <name type="scientific">Podospora australis</name>
    <dbReference type="NCBI Taxonomy" id="1536484"/>
    <lineage>
        <taxon>Eukaryota</taxon>
        <taxon>Fungi</taxon>
        <taxon>Dikarya</taxon>
        <taxon>Ascomycota</taxon>
        <taxon>Pezizomycotina</taxon>
        <taxon>Sordariomycetes</taxon>
        <taxon>Sordariomycetidae</taxon>
        <taxon>Sordariales</taxon>
        <taxon>Podosporaceae</taxon>
        <taxon>Podospora</taxon>
    </lineage>
</organism>
<protein>
    <submittedName>
        <fullName evidence="2">Uncharacterized protein</fullName>
    </submittedName>
</protein>
<keyword evidence="1" id="KW-0732">Signal</keyword>
<name>A0AAN6WT84_9PEZI</name>
<dbReference type="AlphaFoldDB" id="A0AAN6WT84"/>
<sequence>MVAIKSLISLLAFGALSVTATPVETEQTVDAKILVARQGPARVYACQNSRWREPCRTFESSPGSCFNVPNDWNDRISSIQNLNRDGFSCVWWEHGGCSGRSYSNQEDAELGDGDGFFNDRISSWRCNVRQRLAAAEATAAA</sequence>
<evidence type="ECO:0000256" key="1">
    <source>
        <dbReference type="SAM" id="SignalP"/>
    </source>
</evidence>
<evidence type="ECO:0000313" key="3">
    <source>
        <dbReference type="Proteomes" id="UP001302126"/>
    </source>
</evidence>
<reference evidence="2" key="2">
    <citation type="submission" date="2023-05" db="EMBL/GenBank/DDBJ databases">
        <authorList>
            <consortium name="Lawrence Berkeley National Laboratory"/>
            <person name="Steindorff A."/>
            <person name="Hensen N."/>
            <person name="Bonometti L."/>
            <person name="Westerberg I."/>
            <person name="Brannstrom I.O."/>
            <person name="Guillou S."/>
            <person name="Cros-Aarteil S."/>
            <person name="Calhoun S."/>
            <person name="Haridas S."/>
            <person name="Kuo A."/>
            <person name="Mondo S."/>
            <person name="Pangilinan J."/>
            <person name="Riley R."/>
            <person name="Labutti K."/>
            <person name="Andreopoulos B."/>
            <person name="Lipzen A."/>
            <person name="Chen C."/>
            <person name="Yanf M."/>
            <person name="Daum C."/>
            <person name="Ng V."/>
            <person name="Clum A."/>
            <person name="Ohm R."/>
            <person name="Martin F."/>
            <person name="Silar P."/>
            <person name="Natvig D."/>
            <person name="Lalanne C."/>
            <person name="Gautier V."/>
            <person name="Ament-Velasquez S.L."/>
            <person name="Kruys A."/>
            <person name="Hutchinson M.I."/>
            <person name="Powell A.J."/>
            <person name="Barry K."/>
            <person name="Miller A.N."/>
            <person name="Grigoriev I.V."/>
            <person name="Debuchy R."/>
            <person name="Gladieux P."/>
            <person name="Thoren M.H."/>
            <person name="Johannesson H."/>
        </authorList>
    </citation>
    <scope>NUCLEOTIDE SEQUENCE</scope>
    <source>
        <strain evidence="2">PSN309</strain>
    </source>
</reference>
<dbReference type="Proteomes" id="UP001302126">
    <property type="component" value="Unassembled WGS sequence"/>
</dbReference>
<reference evidence="2" key="1">
    <citation type="journal article" date="2023" name="Mol. Phylogenet. Evol.">
        <title>Genome-scale phylogeny and comparative genomics of the fungal order Sordariales.</title>
        <authorList>
            <person name="Hensen N."/>
            <person name="Bonometti L."/>
            <person name="Westerberg I."/>
            <person name="Brannstrom I.O."/>
            <person name="Guillou S."/>
            <person name="Cros-Aarteil S."/>
            <person name="Calhoun S."/>
            <person name="Haridas S."/>
            <person name="Kuo A."/>
            <person name="Mondo S."/>
            <person name="Pangilinan J."/>
            <person name="Riley R."/>
            <person name="LaButti K."/>
            <person name="Andreopoulos B."/>
            <person name="Lipzen A."/>
            <person name="Chen C."/>
            <person name="Yan M."/>
            <person name="Daum C."/>
            <person name="Ng V."/>
            <person name="Clum A."/>
            <person name="Steindorff A."/>
            <person name="Ohm R.A."/>
            <person name="Martin F."/>
            <person name="Silar P."/>
            <person name="Natvig D.O."/>
            <person name="Lalanne C."/>
            <person name="Gautier V."/>
            <person name="Ament-Velasquez S.L."/>
            <person name="Kruys A."/>
            <person name="Hutchinson M.I."/>
            <person name="Powell A.J."/>
            <person name="Barry K."/>
            <person name="Miller A.N."/>
            <person name="Grigoriev I.V."/>
            <person name="Debuchy R."/>
            <person name="Gladieux P."/>
            <person name="Hiltunen Thoren M."/>
            <person name="Johannesson H."/>
        </authorList>
    </citation>
    <scope>NUCLEOTIDE SEQUENCE</scope>
    <source>
        <strain evidence="2">PSN309</strain>
    </source>
</reference>
<keyword evidence="3" id="KW-1185">Reference proteome</keyword>
<dbReference type="EMBL" id="MU864398">
    <property type="protein sequence ID" value="KAK4187740.1"/>
    <property type="molecule type" value="Genomic_DNA"/>
</dbReference>
<comment type="caution">
    <text evidence="2">The sequence shown here is derived from an EMBL/GenBank/DDBJ whole genome shotgun (WGS) entry which is preliminary data.</text>
</comment>
<feature type="chain" id="PRO_5042898793" evidence="1">
    <location>
        <begin position="21"/>
        <end position="141"/>
    </location>
</feature>
<accession>A0AAN6WT84</accession>
<proteinExistence type="predicted"/>
<feature type="signal peptide" evidence="1">
    <location>
        <begin position="1"/>
        <end position="20"/>
    </location>
</feature>
<evidence type="ECO:0000313" key="2">
    <source>
        <dbReference type="EMBL" id="KAK4187740.1"/>
    </source>
</evidence>